<name>A0A1E7F9C9_9STRA</name>
<sequence>MQFRVLIPDECEAGQIVRIHLQDGTEANVKIPNGLFQTGDNSFIFDLPTHQLQNPQQLYTSSDSNRSTTTTTTTTIPVGGGDNVTVVPATQIANGDNNSNLMTATASVIKLSSSSSLKYARRSFLEREINDCQDFILALSVGLLVGSAIVIGFLFGILHVTSSYPIDKDGNLIRMNHITVDDSNNNEINGILNSPSPSPEIIETIEVVNEAMQLLKQ</sequence>
<keyword evidence="1" id="KW-0812">Transmembrane</keyword>
<dbReference type="EMBL" id="KV784360">
    <property type="protein sequence ID" value="OEU14778.1"/>
    <property type="molecule type" value="Genomic_DNA"/>
</dbReference>
<evidence type="ECO:0000313" key="3">
    <source>
        <dbReference type="Proteomes" id="UP000095751"/>
    </source>
</evidence>
<dbReference type="KEGG" id="fcy:FRACYDRAFT_241333"/>
<accession>A0A1E7F9C9</accession>
<dbReference type="InParanoid" id="A0A1E7F9C9"/>
<evidence type="ECO:0000313" key="2">
    <source>
        <dbReference type="EMBL" id="OEU14778.1"/>
    </source>
</evidence>
<keyword evidence="1" id="KW-0472">Membrane</keyword>
<protein>
    <submittedName>
        <fullName evidence="2">Uncharacterized protein</fullName>
    </submittedName>
</protein>
<dbReference type="Proteomes" id="UP000095751">
    <property type="component" value="Unassembled WGS sequence"/>
</dbReference>
<proteinExistence type="predicted"/>
<reference evidence="2 3" key="1">
    <citation type="submission" date="2016-09" db="EMBL/GenBank/DDBJ databases">
        <title>Extensive genetic diversity and differential bi-allelic expression allows diatom success in the polar Southern Ocean.</title>
        <authorList>
            <consortium name="DOE Joint Genome Institute"/>
            <person name="Mock T."/>
            <person name="Otillar R.P."/>
            <person name="Strauss J."/>
            <person name="Dupont C."/>
            <person name="Frickenhaus S."/>
            <person name="Maumus F."/>
            <person name="Mcmullan M."/>
            <person name="Sanges R."/>
            <person name="Schmutz J."/>
            <person name="Toseland A."/>
            <person name="Valas R."/>
            <person name="Veluchamy A."/>
            <person name="Ward B.J."/>
            <person name="Allen A."/>
            <person name="Barry K."/>
            <person name="Falciatore A."/>
            <person name="Ferrante M."/>
            <person name="Fortunato A.E."/>
            <person name="Gloeckner G."/>
            <person name="Gruber A."/>
            <person name="Hipkin R."/>
            <person name="Janech M."/>
            <person name="Kroth P."/>
            <person name="Leese F."/>
            <person name="Lindquist E."/>
            <person name="Lyon B.R."/>
            <person name="Martin J."/>
            <person name="Mayer C."/>
            <person name="Parker M."/>
            <person name="Quesneville H."/>
            <person name="Raymond J."/>
            <person name="Uhlig C."/>
            <person name="Valentin K.U."/>
            <person name="Worden A.Z."/>
            <person name="Armbrust E.V."/>
            <person name="Bowler C."/>
            <person name="Green B."/>
            <person name="Moulton V."/>
            <person name="Van Oosterhout C."/>
            <person name="Grigoriev I."/>
        </authorList>
    </citation>
    <scope>NUCLEOTIDE SEQUENCE [LARGE SCALE GENOMIC DNA]</scope>
    <source>
        <strain evidence="2 3">CCMP1102</strain>
    </source>
</reference>
<dbReference type="OrthoDB" id="10670293at2759"/>
<feature type="transmembrane region" description="Helical" evidence="1">
    <location>
        <begin position="135"/>
        <end position="158"/>
    </location>
</feature>
<keyword evidence="3" id="KW-1185">Reference proteome</keyword>
<keyword evidence="1" id="KW-1133">Transmembrane helix</keyword>
<organism evidence="2 3">
    <name type="scientific">Fragilariopsis cylindrus CCMP1102</name>
    <dbReference type="NCBI Taxonomy" id="635003"/>
    <lineage>
        <taxon>Eukaryota</taxon>
        <taxon>Sar</taxon>
        <taxon>Stramenopiles</taxon>
        <taxon>Ochrophyta</taxon>
        <taxon>Bacillariophyta</taxon>
        <taxon>Bacillariophyceae</taxon>
        <taxon>Bacillariophycidae</taxon>
        <taxon>Bacillariales</taxon>
        <taxon>Bacillariaceae</taxon>
        <taxon>Fragilariopsis</taxon>
    </lineage>
</organism>
<gene>
    <name evidence="2" type="ORF">FRACYDRAFT_241333</name>
</gene>
<dbReference type="AlphaFoldDB" id="A0A1E7F9C9"/>
<evidence type="ECO:0000256" key="1">
    <source>
        <dbReference type="SAM" id="Phobius"/>
    </source>
</evidence>